<dbReference type="Pfam" id="PF08284">
    <property type="entry name" value="RVP_2"/>
    <property type="match status" value="1"/>
</dbReference>
<evidence type="ECO:0000313" key="1">
    <source>
        <dbReference type="Proteomes" id="UP000087766"/>
    </source>
</evidence>
<reference evidence="2" key="2">
    <citation type="submission" date="2025-08" db="UniProtKB">
        <authorList>
            <consortium name="RefSeq"/>
        </authorList>
    </citation>
    <scope>IDENTIFICATION</scope>
    <source>
        <tissue evidence="2">Leaf</tissue>
    </source>
</reference>
<name>A0A1S3V061_VIGRR</name>
<accession>A0A1S3V061</accession>
<dbReference type="AlphaFoldDB" id="A0A1S3V061"/>
<dbReference type="GeneID" id="106770228"/>
<dbReference type="InterPro" id="IPR043502">
    <property type="entry name" value="DNA/RNA_pol_sf"/>
</dbReference>
<dbReference type="OrthoDB" id="1434983at2759"/>
<reference evidence="1" key="1">
    <citation type="journal article" date="2014" name="Nat. Commun.">
        <title>Genome sequence of mungbean and insights into evolution within Vigna species.</title>
        <authorList>
            <person name="Kang Y.J."/>
            <person name="Kim S.K."/>
            <person name="Kim M.Y."/>
            <person name="Lestari P."/>
            <person name="Kim K.H."/>
            <person name="Ha B.K."/>
            <person name="Jun T.H."/>
            <person name="Hwang W.J."/>
            <person name="Lee T."/>
            <person name="Lee J."/>
            <person name="Shim S."/>
            <person name="Yoon M.Y."/>
            <person name="Jang Y.E."/>
            <person name="Han K.S."/>
            <person name="Taeprayoon P."/>
            <person name="Yoon N."/>
            <person name="Somta P."/>
            <person name="Tanya P."/>
            <person name="Kim K.S."/>
            <person name="Gwag J.G."/>
            <person name="Moon J.K."/>
            <person name="Lee Y.H."/>
            <person name="Park B.S."/>
            <person name="Bombarely A."/>
            <person name="Doyle J.J."/>
            <person name="Jackson S.A."/>
            <person name="Schafleitner R."/>
            <person name="Srinives P."/>
            <person name="Varshney R.K."/>
            <person name="Lee S.H."/>
        </authorList>
    </citation>
    <scope>NUCLEOTIDE SEQUENCE [LARGE SCALE GENOMIC DNA]</scope>
    <source>
        <strain evidence="1">cv. VC1973A</strain>
    </source>
</reference>
<evidence type="ECO:0000313" key="2">
    <source>
        <dbReference type="RefSeq" id="XP_014511534.1"/>
    </source>
</evidence>
<dbReference type="PANTHER" id="PTHR15503">
    <property type="entry name" value="LDOC1 RELATED"/>
    <property type="match status" value="1"/>
</dbReference>
<dbReference type="PANTHER" id="PTHR15503:SF45">
    <property type="entry name" value="RNA-DIRECTED DNA POLYMERASE HOMOLOG"/>
    <property type="match status" value="1"/>
</dbReference>
<dbReference type="KEGG" id="vra:106770228"/>
<dbReference type="SUPFAM" id="SSF56672">
    <property type="entry name" value="DNA/RNA polymerases"/>
    <property type="match status" value="1"/>
</dbReference>
<gene>
    <name evidence="2" type="primary">LOC106770228</name>
</gene>
<keyword evidence="1" id="KW-1185">Reference proteome</keyword>
<organism evidence="1 2">
    <name type="scientific">Vigna radiata var. radiata</name>
    <name type="common">Mung bean</name>
    <name type="synonym">Phaseolus aureus</name>
    <dbReference type="NCBI Taxonomy" id="3916"/>
    <lineage>
        <taxon>Eukaryota</taxon>
        <taxon>Viridiplantae</taxon>
        <taxon>Streptophyta</taxon>
        <taxon>Embryophyta</taxon>
        <taxon>Tracheophyta</taxon>
        <taxon>Spermatophyta</taxon>
        <taxon>Magnoliopsida</taxon>
        <taxon>eudicotyledons</taxon>
        <taxon>Gunneridae</taxon>
        <taxon>Pentapetalae</taxon>
        <taxon>rosids</taxon>
        <taxon>fabids</taxon>
        <taxon>Fabales</taxon>
        <taxon>Fabaceae</taxon>
        <taxon>Papilionoideae</taxon>
        <taxon>50 kb inversion clade</taxon>
        <taxon>NPAAA clade</taxon>
        <taxon>indigoferoid/millettioid clade</taxon>
        <taxon>Phaseoleae</taxon>
        <taxon>Vigna</taxon>
    </lineage>
</organism>
<protein>
    <submittedName>
        <fullName evidence="2">Uncharacterized protein LOC106770228</fullName>
    </submittedName>
</protein>
<dbReference type="RefSeq" id="XP_014511534.1">
    <property type="nucleotide sequence ID" value="XM_014656048.1"/>
</dbReference>
<proteinExistence type="predicted"/>
<sequence>MGNWFQSLCGIVNQWVTHSFVSEARVKKLGLTEEELQFDLVVFTPAAGLVRTSLMCVRCQVEVEGASVEDCVEKKLVFLEKEEAVSLSSGQLKQDLLEGACCFLVLSHLEVISSEQCVDRLVVSETDRSIVSGVDRTIVIDFLDVFPEEVPRLPPQREVEFYFDLVPAVGPISITPYRMAQVELVELKKQIEELLDK</sequence>
<dbReference type="Proteomes" id="UP000087766">
    <property type="component" value="Chromosome 8"/>
</dbReference>
<dbReference type="InterPro" id="IPR032567">
    <property type="entry name" value="RTL1-rel"/>
</dbReference>